<evidence type="ECO:0000256" key="1">
    <source>
        <dbReference type="ARBA" id="ARBA00004141"/>
    </source>
</evidence>
<feature type="domain" description="ABC transmembrane type-1" evidence="11">
    <location>
        <begin position="182"/>
        <end position="503"/>
    </location>
</feature>
<keyword evidence="7 9" id="KW-0472">Membrane</keyword>
<dbReference type="InterPro" id="IPR039421">
    <property type="entry name" value="Type_1_exporter"/>
</dbReference>
<reference evidence="12" key="1">
    <citation type="submission" date="2023-03" db="EMBL/GenBank/DDBJ databases">
        <authorList>
            <person name="Steffen K."/>
            <person name="Cardenas P."/>
        </authorList>
    </citation>
    <scope>NUCLEOTIDE SEQUENCE</scope>
</reference>
<keyword evidence="6 9" id="KW-1133">Transmembrane helix</keyword>
<dbReference type="PROSITE" id="PS00211">
    <property type="entry name" value="ABC_TRANSPORTER_1"/>
    <property type="match status" value="1"/>
</dbReference>
<dbReference type="PANTHER" id="PTHR43394:SF1">
    <property type="entry name" value="ATP-BINDING CASSETTE SUB-FAMILY B MEMBER 10, MITOCHONDRIAL"/>
    <property type="match status" value="1"/>
</dbReference>
<evidence type="ECO:0000256" key="6">
    <source>
        <dbReference type="ARBA" id="ARBA00022989"/>
    </source>
</evidence>
<dbReference type="PROSITE" id="PS50893">
    <property type="entry name" value="ABC_TRANSPORTER_2"/>
    <property type="match status" value="1"/>
</dbReference>
<feature type="domain" description="ABC transporter" evidence="10">
    <location>
        <begin position="537"/>
        <end position="771"/>
    </location>
</feature>
<evidence type="ECO:0000259" key="10">
    <source>
        <dbReference type="PROSITE" id="PS50893"/>
    </source>
</evidence>
<name>A0AA35T3V2_GEOBA</name>
<evidence type="ECO:0000256" key="5">
    <source>
        <dbReference type="ARBA" id="ARBA00022840"/>
    </source>
</evidence>
<evidence type="ECO:0000313" key="13">
    <source>
        <dbReference type="Proteomes" id="UP001174909"/>
    </source>
</evidence>
<dbReference type="PANTHER" id="PTHR43394">
    <property type="entry name" value="ATP-DEPENDENT PERMEASE MDL1, MITOCHONDRIAL"/>
    <property type="match status" value="1"/>
</dbReference>
<dbReference type="SUPFAM" id="SSF52540">
    <property type="entry name" value="P-loop containing nucleoside triphosphate hydrolases"/>
    <property type="match status" value="1"/>
</dbReference>
<evidence type="ECO:0000256" key="4">
    <source>
        <dbReference type="ARBA" id="ARBA00022741"/>
    </source>
</evidence>
<feature type="transmembrane region" description="Helical" evidence="9">
    <location>
        <begin position="254"/>
        <end position="277"/>
    </location>
</feature>
<dbReference type="InterPro" id="IPR011527">
    <property type="entry name" value="ABC1_TM_dom"/>
</dbReference>
<evidence type="ECO:0000256" key="7">
    <source>
        <dbReference type="ARBA" id="ARBA00023136"/>
    </source>
</evidence>
<dbReference type="InterPro" id="IPR017871">
    <property type="entry name" value="ABC_transporter-like_CS"/>
</dbReference>
<feature type="transmembrane region" description="Helical" evidence="9">
    <location>
        <begin position="339"/>
        <end position="355"/>
    </location>
</feature>
<feature type="transmembrane region" description="Helical" evidence="9">
    <location>
        <begin position="361"/>
        <end position="379"/>
    </location>
</feature>
<dbReference type="GO" id="GO:0005524">
    <property type="term" value="F:ATP binding"/>
    <property type="evidence" value="ECO:0007669"/>
    <property type="project" value="UniProtKB-KW"/>
</dbReference>
<dbReference type="FunFam" id="3.40.50.300:FF:000287">
    <property type="entry name" value="Multidrug ABC transporter ATP-binding protein"/>
    <property type="match status" value="1"/>
</dbReference>
<evidence type="ECO:0000313" key="12">
    <source>
        <dbReference type="EMBL" id="CAI8039831.1"/>
    </source>
</evidence>
<dbReference type="InterPro" id="IPR027417">
    <property type="entry name" value="P-loop_NTPase"/>
</dbReference>
<sequence>MEEVPEELKKRVQALLANGEEIKVAISTDLRFDGNYGKDWVIATDRRLIAFNQNGAPEHQLREIPLTSVEAVEIVEMYGNNILKVRTSEDAMEVARYSRRVSPKFELATPELETLVQDANPDVEHEKQHRPQGWGKNKDKCETCGKPLPRWSGVCINCVEKRKLIFRLIRYSFPFWRVSVPALALMMLIRLVSLYPTILSKEMIDNVLLPAGTAVTGATMTATGEPIPSPTWGHLTGIVEGISGWLALPVAGSWGHLVTIVLLMVSFNVFTMGASAVRGYMMAWVGQNITRRLRNETYEHLHSLSLDFYNQRDTGNLMSRITNDVARLREFIASALQDLLGDSLTLFYICAIMFFTNWKLAVWTLIPVPCLIFFTIFFGKKMGKVFSVLWKRHADISTILASTIPGVRVVKAFARERYEVNRFNEKTYQVFDGEMNAAKLSTLYRPIMEFIIFSGSILIWLVGGSQVFEGLLTLGELFMFQALMGRFFRPVYTLCQMNERFIRAATSADRVFEIIDTPPSVAEKEDAIALEDIKGTVEFKDVYFSYDTEKNAINGISFRAEAGEMIGLVGHSGAGKSTVINLITRFYDPSEGSIEVDGHDTRDIKLKALRQQVGVVLQDPFLFQGTIAENIGYSKPGASQHEIIAAAKAANAHEFIVKFSDGYDTMVGERGARVSGGERQRISIARAILKNPKILILDEATSSVDTETESNIQEALERLVRGRTVFAIAHRLSTLKYADRLVVLKDGKVDEIGTHAELLAKDGIYAGLCEKQIELSKIRAL</sequence>
<evidence type="ECO:0000259" key="11">
    <source>
        <dbReference type="PROSITE" id="PS50929"/>
    </source>
</evidence>
<comment type="subcellular location">
    <subcellularLocation>
        <location evidence="1">Membrane</location>
        <topology evidence="1">Multi-pass membrane protein</topology>
    </subcellularLocation>
</comment>
<organism evidence="12 13">
    <name type="scientific">Geodia barretti</name>
    <name type="common">Barrett's horny sponge</name>
    <dbReference type="NCBI Taxonomy" id="519541"/>
    <lineage>
        <taxon>Eukaryota</taxon>
        <taxon>Metazoa</taxon>
        <taxon>Porifera</taxon>
        <taxon>Demospongiae</taxon>
        <taxon>Heteroscleromorpha</taxon>
        <taxon>Tetractinellida</taxon>
        <taxon>Astrophorina</taxon>
        <taxon>Geodiidae</taxon>
        <taxon>Geodia</taxon>
    </lineage>
</organism>
<dbReference type="Gene3D" id="1.20.1560.10">
    <property type="entry name" value="ABC transporter type 1, transmembrane domain"/>
    <property type="match status" value="1"/>
</dbReference>
<comment type="similarity">
    <text evidence="8">Belongs to the ABC transporter superfamily. ABCB family. Heavy Metal importer (TC 3.A.1.210) subfamily.</text>
</comment>
<dbReference type="Proteomes" id="UP001174909">
    <property type="component" value="Unassembled WGS sequence"/>
</dbReference>
<dbReference type="InterPro" id="IPR003593">
    <property type="entry name" value="AAA+_ATPase"/>
</dbReference>
<proteinExistence type="inferred from homology"/>
<keyword evidence="5" id="KW-0067">ATP-binding</keyword>
<dbReference type="InterPro" id="IPR036640">
    <property type="entry name" value="ABC1_TM_sf"/>
</dbReference>
<dbReference type="SMART" id="SM00382">
    <property type="entry name" value="AAA"/>
    <property type="match status" value="1"/>
</dbReference>
<dbReference type="AlphaFoldDB" id="A0AA35T3V2"/>
<feature type="transmembrane region" description="Helical" evidence="9">
    <location>
        <begin position="171"/>
        <end position="193"/>
    </location>
</feature>
<keyword evidence="2" id="KW-0813">Transport</keyword>
<evidence type="ECO:0000256" key="9">
    <source>
        <dbReference type="SAM" id="Phobius"/>
    </source>
</evidence>
<keyword evidence="13" id="KW-1185">Reference proteome</keyword>
<dbReference type="Pfam" id="PF00005">
    <property type="entry name" value="ABC_tran"/>
    <property type="match status" value="1"/>
</dbReference>
<dbReference type="EMBL" id="CASHTH010003067">
    <property type="protein sequence ID" value="CAI8039831.1"/>
    <property type="molecule type" value="Genomic_DNA"/>
</dbReference>
<evidence type="ECO:0000256" key="8">
    <source>
        <dbReference type="ARBA" id="ARBA00024363"/>
    </source>
</evidence>
<protein>
    <submittedName>
        <fullName evidence="12">ATP-dependent lipid A-core flippase</fullName>
    </submittedName>
</protein>
<dbReference type="Pfam" id="PF00664">
    <property type="entry name" value="ABC_membrane"/>
    <property type="match status" value="1"/>
</dbReference>
<evidence type="ECO:0000256" key="3">
    <source>
        <dbReference type="ARBA" id="ARBA00022692"/>
    </source>
</evidence>
<gene>
    <name evidence="12" type="ORF">GBAR_LOCUS22199</name>
</gene>
<comment type="caution">
    <text evidence="12">The sequence shown here is derived from an EMBL/GenBank/DDBJ whole genome shotgun (WGS) entry which is preliminary data.</text>
</comment>
<evidence type="ECO:0000256" key="2">
    <source>
        <dbReference type="ARBA" id="ARBA00022448"/>
    </source>
</evidence>
<dbReference type="InterPro" id="IPR003439">
    <property type="entry name" value="ABC_transporter-like_ATP-bd"/>
</dbReference>
<dbReference type="GO" id="GO:0016020">
    <property type="term" value="C:membrane"/>
    <property type="evidence" value="ECO:0007669"/>
    <property type="project" value="UniProtKB-SubCell"/>
</dbReference>
<accession>A0AA35T3V2</accession>
<keyword evidence="4" id="KW-0547">Nucleotide-binding</keyword>
<dbReference type="CDD" id="cd18563">
    <property type="entry name" value="ABC_6TM_exporter_like"/>
    <property type="match status" value="1"/>
</dbReference>
<keyword evidence="3 9" id="KW-0812">Transmembrane</keyword>
<dbReference type="SUPFAM" id="SSF90123">
    <property type="entry name" value="ABC transporter transmembrane region"/>
    <property type="match status" value="1"/>
</dbReference>
<dbReference type="GO" id="GO:0015421">
    <property type="term" value="F:ABC-type oligopeptide transporter activity"/>
    <property type="evidence" value="ECO:0007669"/>
    <property type="project" value="TreeGrafter"/>
</dbReference>
<feature type="transmembrane region" description="Helical" evidence="9">
    <location>
        <begin position="443"/>
        <end position="462"/>
    </location>
</feature>
<dbReference type="Gene3D" id="3.40.50.300">
    <property type="entry name" value="P-loop containing nucleotide triphosphate hydrolases"/>
    <property type="match status" value="1"/>
</dbReference>
<dbReference type="GO" id="GO:0016887">
    <property type="term" value="F:ATP hydrolysis activity"/>
    <property type="evidence" value="ECO:0007669"/>
    <property type="project" value="InterPro"/>
</dbReference>
<dbReference type="PROSITE" id="PS50929">
    <property type="entry name" value="ABC_TM1F"/>
    <property type="match status" value="1"/>
</dbReference>